<proteinExistence type="predicted"/>
<feature type="domain" description="SH3b" evidence="2">
    <location>
        <begin position="58"/>
        <end position="124"/>
    </location>
</feature>
<organism evidence="3 4">
    <name type="scientific">Plantactinospora mayteni</name>
    <dbReference type="NCBI Taxonomy" id="566021"/>
    <lineage>
        <taxon>Bacteria</taxon>
        <taxon>Bacillati</taxon>
        <taxon>Actinomycetota</taxon>
        <taxon>Actinomycetes</taxon>
        <taxon>Micromonosporales</taxon>
        <taxon>Micromonosporaceae</taxon>
        <taxon>Plantactinospora</taxon>
    </lineage>
</organism>
<dbReference type="InterPro" id="IPR003646">
    <property type="entry name" value="SH3-like_bac-type"/>
</dbReference>
<evidence type="ECO:0000259" key="2">
    <source>
        <dbReference type="PROSITE" id="PS51781"/>
    </source>
</evidence>
<gene>
    <name evidence="3" type="ORF">Pma05_46600</name>
</gene>
<dbReference type="PROSITE" id="PS51781">
    <property type="entry name" value="SH3B"/>
    <property type="match status" value="1"/>
</dbReference>
<dbReference type="RefSeq" id="WP_203859559.1">
    <property type="nucleotide sequence ID" value="NZ_BAAAZQ010000010.1"/>
</dbReference>
<dbReference type="Proteomes" id="UP000621500">
    <property type="component" value="Unassembled WGS sequence"/>
</dbReference>
<dbReference type="Pfam" id="PF08239">
    <property type="entry name" value="SH3_3"/>
    <property type="match status" value="1"/>
</dbReference>
<evidence type="ECO:0000313" key="4">
    <source>
        <dbReference type="Proteomes" id="UP000621500"/>
    </source>
</evidence>
<reference evidence="3 4" key="1">
    <citation type="submission" date="2021-01" db="EMBL/GenBank/DDBJ databases">
        <title>Whole genome shotgun sequence of Plantactinospora mayteni NBRC 109088.</title>
        <authorList>
            <person name="Komaki H."/>
            <person name="Tamura T."/>
        </authorList>
    </citation>
    <scope>NUCLEOTIDE SEQUENCE [LARGE SCALE GENOMIC DNA]</scope>
    <source>
        <strain evidence="3 4">NBRC 109088</strain>
    </source>
</reference>
<accession>A0ABQ4ETV1</accession>
<protein>
    <recommendedName>
        <fullName evidence="2">SH3b domain-containing protein</fullName>
    </recommendedName>
</protein>
<dbReference type="Gene3D" id="2.30.30.40">
    <property type="entry name" value="SH3 Domains"/>
    <property type="match status" value="1"/>
</dbReference>
<sequence length="129" mass="13666">MKITPVKPAIVLVAAAGMFLVGAAPATAQPTTTTTKATTTTTTTASATAQDPVQILQMCTYEVTGDGVRLRTQPNNTSTVLGLLYRGDRVNGHWEENQNGFHLVYSSRHGKSGWVATAYLSLVSCVPGR</sequence>
<dbReference type="SMART" id="SM00287">
    <property type="entry name" value="SH3b"/>
    <property type="match status" value="1"/>
</dbReference>
<dbReference type="EMBL" id="BONX01000032">
    <property type="protein sequence ID" value="GIG98087.1"/>
    <property type="molecule type" value="Genomic_DNA"/>
</dbReference>
<keyword evidence="1" id="KW-0732">Signal</keyword>
<feature type="signal peptide" evidence="1">
    <location>
        <begin position="1"/>
        <end position="28"/>
    </location>
</feature>
<evidence type="ECO:0000256" key="1">
    <source>
        <dbReference type="SAM" id="SignalP"/>
    </source>
</evidence>
<comment type="caution">
    <text evidence="3">The sequence shown here is derived from an EMBL/GenBank/DDBJ whole genome shotgun (WGS) entry which is preliminary data.</text>
</comment>
<evidence type="ECO:0000313" key="3">
    <source>
        <dbReference type="EMBL" id="GIG98087.1"/>
    </source>
</evidence>
<keyword evidence="4" id="KW-1185">Reference proteome</keyword>
<name>A0ABQ4ETV1_9ACTN</name>
<feature type="chain" id="PRO_5046738148" description="SH3b domain-containing protein" evidence="1">
    <location>
        <begin position="29"/>
        <end position="129"/>
    </location>
</feature>